<evidence type="ECO:0000313" key="3">
    <source>
        <dbReference type="Proteomes" id="UP001459277"/>
    </source>
</evidence>
<evidence type="ECO:0000256" key="1">
    <source>
        <dbReference type="SAM" id="MobiDB-lite"/>
    </source>
</evidence>
<reference evidence="2 3" key="1">
    <citation type="submission" date="2024-01" db="EMBL/GenBank/DDBJ databases">
        <title>A telomere-to-telomere, gap-free genome of sweet tea (Lithocarpus litseifolius).</title>
        <authorList>
            <person name="Zhou J."/>
        </authorList>
    </citation>
    <scope>NUCLEOTIDE SEQUENCE [LARGE SCALE GENOMIC DNA]</scope>
    <source>
        <strain evidence="2">Zhou-2022a</strain>
        <tissue evidence="2">Leaf</tissue>
    </source>
</reference>
<gene>
    <name evidence="2" type="ORF">SO802_015708</name>
</gene>
<comment type="caution">
    <text evidence="2">The sequence shown here is derived from an EMBL/GenBank/DDBJ whole genome shotgun (WGS) entry which is preliminary data.</text>
</comment>
<organism evidence="2 3">
    <name type="scientific">Lithocarpus litseifolius</name>
    <dbReference type="NCBI Taxonomy" id="425828"/>
    <lineage>
        <taxon>Eukaryota</taxon>
        <taxon>Viridiplantae</taxon>
        <taxon>Streptophyta</taxon>
        <taxon>Embryophyta</taxon>
        <taxon>Tracheophyta</taxon>
        <taxon>Spermatophyta</taxon>
        <taxon>Magnoliopsida</taxon>
        <taxon>eudicotyledons</taxon>
        <taxon>Gunneridae</taxon>
        <taxon>Pentapetalae</taxon>
        <taxon>rosids</taxon>
        <taxon>fabids</taxon>
        <taxon>Fagales</taxon>
        <taxon>Fagaceae</taxon>
        <taxon>Lithocarpus</taxon>
    </lineage>
</organism>
<proteinExistence type="predicted"/>
<evidence type="ECO:0000313" key="2">
    <source>
        <dbReference type="EMBL" id="KAL0001927.1"/>
    </source>
</evidence>
<dbReference type="AlphaFoldDB" id="A0AAW2CUF7"/>
<feature type="region of interest" description="Disordered" evidence="1">
    <location>
        <begin position="101"/>
        <end position="121"/>
    </location>
</feature>
<sequence>MKNRVLPGTFGSGRVGYPLPNRLKTLDELKMIVMKELCVNPTVHNIQITYRMPHEVLKHRINYKHMAIEADKHVKTMFDKLERIPKVNGFELYIQLELRAEVEDDDDDDDDDDDNDDDYVDETAINLEDFVDRDEYEERIERGDFGDFERDIDDDETLDDNEPNADNVIIVQNITNTISTYAPLALSFSANTLKNMVDPSNNKIPFVSTWRGGDEIVQMVDFCQ</sequence>
<name>A0AAW2CUF7_9ROSI</name>
<protein>
    <submittedName>
        <fullName evidence="2">Uncharacterized protein</fullName>
    </submittedName>
</protein>
<dbReference type="Proteomes" id="UP001459277">
    <property type="component" value="Unassembled WGS sequence"/>
</dbReference>
<dbReference type="EMBL" id="JAZDWU010000005">
    <property type="protein sequence ID" value="KAL0001927.1"/>
    <property type="molecule type" value="Genomic_DNA"/>
</dbReference>
<accession>A0AAW2CUF7</accession>
<keyword evidence="3" id="KW-1185">Reference proteome</keyword>
<feature type="compositionally biased region" description="Acidic residues" evidence="1">
    <location>
        <begin position="102"/>
        <end position="121"/>
    </location>
</feature>